<dbReference type="Proteomes" id="UP001218218">
    <property type="component" value="Unassembled WGS sequence"/>
</dbReference>
<proteinExistence type="predicted"/>
<gene>
    <name evidence="2" type="ORF">DFH08DRAFT_827905</name>
</gene>
<feature type="compositionally biased region" description="Acidic residues" evidence="1">
    <location>
        <begin position="104"/>
        <end position="117"/>
    </location>
</feature>
<dbReference type="EMBL" id="JARIHO010000145">
    <property type="protein sequence ID" value="KAJ7301052.1"/>
    <property type="molecule type" value="Genomic_DNA"/>
</dbReference>
<name>A0AAD6YXE4_9AGAR</name>
<evidence type="ECO:0000313" key="3">
    <source>
        <dbReference type="Proteomes" id="UP001218218"/>
    </source>
</evidence>
<evidence type="ECO:0000313" key="2">
    <source>
        <dbReference type="EMBL" id="KAJ7301052.1"/>
    </source>
</evidence>
<keyword evidence="3" id="KW-1185">Reference proteome</keyword>
<organism evidence="2 3">
    <name type="scientific">Mycena albidolilacea</name>
    <dbReference type="NCBI Taxonomy" id="1033008"/>
    <lineage>
        <taxon>Eukaryota</taxon>
        <taxon>Fungi</taxon>
        <taxon>Dikarya</taxon>
        <taxon>Basidiomycota</taxon>
        <taxon>Agaricomycotina</taxon>
        <taxon>Agaricomycetes</taxon>
        <taxon>Agaricomycetidae</taxon>
        <taxon>Agaricales</taxon>
        <taxon>Marasmiineae</taxon>
        <taxon>Mycenaceae</taxon>
        <taxon>Mycena</taxon>
    </lineage>
</organism>
<feature type="compositionally biased region" description="Basic and acidic residues" evidence="1">
    <location>
        <begin position="121"/>
        <end position="134"/>
    </location>
</feature>
<dbReference type="AlphaFoldDB" id="A0AAD6YXE4"/>
<feature type="region of interest" description="Disordered" evidence="1">
    <location>
        <begin position="103"/>
        <end position="135"/>
    </location>
</feature>
<comment type="caution">
    <text evidence="2">The sequence shown here is derived from an EMBL/GenBank/DDBJ whole genome shotgun (WGS) entry which is preliminary data.</text>
</comment>
<sequence length="512" mass="57185">MSDGTEKGWGGSRVNSGRKKKAVVASSAPARIQDMGMRLHISPSSSASGFFAPRISQQPRVVSNPVPSTVPVDRSSTVAQLNKDLAALALDHPLDASERIFDESLGDEDGEGDDSENAELAQKETEEAEPKSLSENHQWLKTTLAQIVKDTNGRLKMPRCYKDGQFWVRPRDPVFALKCAAAHGFSPASLYLLPIFVWLPHFLPGRPDSFKCECGASIILNGYNENPIARRVSTLTGPDYFLLTNRYLCPLRRGNDKGCGKSYQGSDPWIIRQLPEFVQRAFSACLSARGALDTGEMDVMKATFAGHFGADPFSKMVRELKVLHHDRLETMYYCAALHFGLRGPQQVPQFSKFDDSLGYAGYAPSRQYFKSMFTAWFSVHRTLIDRVMSSLSATIIKADHTYKTVDHQSCLPGGEPIDAAMYSIVNSDEEVRAYAFTLTQSFPPLREVYERMQLELQRHGHRPTQLLYTDNPRAERKFHESVNASLCENVQHLVLDAFSDLPLVISRETDHG</sequence>
<reference evidence="2" key="1">
    <citation type="submission" date="2023-03" db="EMBL/GenBank/DDBJ databases">
        <title>Massive genome expansion in bonnet fungi (Mycena s.s.) driven by repeated elements and novel gene families across ecological guilds.</title>
        <authorList>
            <consortium name="Lawrence Berkeley National Laboratory"/>
            <person name="Harder C.B."/>
            <person name="Miyauchi S."/>
            <person name="Viragh M."/>
            <person name="Kuo A."/>
            <person name="Thoen E."/>
            <person name="Andreopoulos B."/>
            <person name="Lu D."/>
            <person name="Skrede I."/>
            <person name="Drula E."/>
            <person name="Henrissat B."/>
            <person name="Morin E."/>
            <person name="Kohler A."/>
            <person name="Barry K."/>
            <person name="LaButti K."/>
            <person name="Morin E."/>
            <person name="Salamov A."/>
            <person name="Lipzen A."/>
            <person name="Mereny Z."/>
            <person name="Hegedus B."/>
            <person name="Baldrian P."/>
            <person name="Stursova M."/>
            <person name="Weitz H."/>
            <person name="Taylor A."/>
            <person name="Grigoriev I.V."/>
            <person name="Nagy L.G."/>
            <person name="Martin F."/>
            <person name="Kauserud H."/>
        </authorList>
    </citation>
    <scope>NUCLEOTIDE SEQUENCE</scope>
    <source>
        <strain evidence="2">CBHHK002</strain>
    </source>
</reference>
<feature type="region of interest" description="Disordered" evidence="1">
    <location>
        <begin position="1"/>
        <end position="69"/>
    </location>
</feature>
<accession>A0AAD6YXE4</accession>
<evidence type="ECO:0000256" key="1">
    <source>
        <dbReference type="SAM" id="MobiDB-lite"/>
    </source>
</evidence>
<feature type="compositionally biased region" description="Low complexity" evidence="1">
    <location>
        <begin position="42"/>
        <end position="69"/>
    </location>
</feature>
<protein>
    <submittedName>
        <fullName evidence="2">Uncharacterized protein</fullName>
    </submittedName>
</protein>